<dbReference type="CDD" id="cd06558">
    <property type="entry name" value="crotonase-like"/>
    <property type="match status" value="1"/>
</dbReference>
<dbReference type="NCBIfam" id="NF004794">
    <property type="entry name" value="PRK06142.1"/>
    <property type="match status" value="1"/>
</dbReference>
<dbReference type="PROSITE" id="PS00166">
    <property type="entry name" value="ENOYL_COA_HYDRATASE"/>
    <property type="match status" value="1"/>
</dbReference>
<dbReference type="SUPFAM" id="SSF52096">
    <property type="entry name" value="ClpP/crotonase"/>
    <property type="match status" value="1"/>
</dbReference>
<reference evidence="4" key="1">
    <citation type="submission" date="2016-11" db="EMBL/GenBank/DDBJ databases">
        <authorList>
            <person name="Varghese N."/>
            <person name="Submissions S."/>
        </authorList>
    </citation>
    <scope>NUCLEOTIDE SEQUENCE [LARGE SCALE GENOMIC DNA]</scope>
    <source>
        <strain evidence="4">DSM 16219</strain>
    </source>
</reference>
<name>A0A1M6CXG6_9BACT</name>
<dbReference type="STRING" id="1121393.SAMN02745216_00353"/>
<accession>A0A1M6CXG6</accession>
<dbReference type="InterPro" id="IPR014748">
    <property type="entry name" value="Enoyl-CoA_hydra_C"/>
</dbReference>
<keyword evidence="4" id="KW-1185">Reference proteome</keyword>
<comment type="similarity">
    <text evidence="1 2">Belongs to the enoyl-CoA hydratase/isomerase family.</text>
</comment>
<dbReference type="UniPathway" id="UPA00659"/>
<protein>
    <submittedName>
        <fullName evidence="3">Enoyl-CoA hydratase</fullName>
    </submittedName>
</protein>
<dbReference type="Proteomes" id="UP000183994">
    <property type="component" value="Unassembled WGS sequence"/>
</dbReference>
<dbReference type="EMBL" id="FQZU01000001">
    <property type="protein sequence ID" value="SHI65640.1"/>
    <property type="molecule type" value="Genomic_DNA"/>
</dbReference>
<gene>
    <name evidence="3" type="ORF">SAMN02745216_00353</name>
</gene>
<evidence type="ECO:0000256" key="2">
    <source>
        <dbReference type="RuleBase" id="RU003707"/>
    </source>
</evidence>
<evidence type="ECO:0000256" key="1">
    <source>
        <dbReference type="ARBA" id="ARBA00005254"/>
    </source>
</evidence>
<dbReference type="OrthoDB" id="5365311at2"/>
<dbReference type="InterPro" id="IPR029045">
    <property type="entry name" value="ClpP/crotonase-like_dom_sf"/>
</dbReference>
<organism evidence="3 4">
    <name type="scientific">Desulfatibacillum alkenivorans DSM 16219</name>
    <dbReference type="NCBI Taxonomy" id="1121393"/>
    <lineage>
        <taxon>Bacteria</taxon>
        <taxon>Pseudomonadati</taxon>
        <taxon>Thermodesulfobacteriota</taxon>
        <taxon>Desulfobacteria</taxon>
        <taxon>Desulfobacterales</taxon>
        <taxon>Desulfatibacillaceae</taxon>
        <taxon>Desulfatibacillum</taxon>
    </lineage>
</organism>
<sequence>MDDLQFYVVEKKPPIAWVYLNRPEKKNAMNPPAWSEAPIIFEDLDQDPEIRVIIVAGKGDCFCAGIDLMAMTNELPELLDPNQKGGTKWSLVHKIYKLQESITCIEKCRKPVIAAVHGNCIGAGLDMITACDVRICSQDAKFSLKEAAVAIVADVGVLQRIPHIVGQGHARELAYTARLIDAQRAKDILLINDVYEDQAALMEAAEKLAVEMADNAPLAVMACKNVLNYGIGKTVEDGLKYVGLISTDIIPSDDLYEAVGAFAEKRKPKYTGK</sequence>
<dbReference type="Gene3D" id="3.90.226.10">
    <property type="entry name" value="2-enoyl-CoA Hydratase, Chain A, domain 1"/>
    <property type="match status" value="1"/>
</dbReference>
<evidence type="ECO:0000313" key="3">
    <source>
        <dbReference type="EMBL" id="SHI65640.1"/>
    </source>
</evidence>
<dbReference type="GO" id="GO:0016853">
    <property type="term" value="F:isomerase activity"/>
    <property type="evidence" value="ECO:0007669"/>
    <property type="project" value="InterPro"/>
</dbReference>
<proteinExistence type="inferred from homology"/>
<dbReference type="FunFam" id="3.90.226.10:FF:000024">
    <property type="entry name" value="Delta3,5-delta2,4-dienoyl-CoA isomerase"/>
    <property type="match status" value="1"/>
</dbReference>
<dbReference type="InterPro" id="IPR001753">
    <property type="entry name" value="Enoyl-CoA_hydra/iso"/>
</dbReference>
<dbReference type="InterPro" id="IPR018376">
    <property type="entry name" value="Enoyl-CoA_hyd/isom_CS"/>
</dbReference>
<dbReference type="AlphaFoldDB" id="A0A1M6CXG6"/>
<dbReference type="RefSeq" id="WP_073472248.1">
    <property type="nucleotide sequence ID" value="NZ_FQZU01000001.1"/>
</dbReference>
<dbReference type="Pfam" id="PF00378">
    <property type="entry name" value="ECH_1"/>
    <property type="match status" value="1"/>
</dbReference>
<dbReference type="InterPro" id="IPR045002">
    <property type="entry name" value="Ech1-like"/>
</dbReference>
<dbReference type="Gene3D" id="1.10.12.10">
    <property type="entry name" value="Lyase 2-enoyl-coa Hydratase, Chain A, domain 2"/>
    <property type="match status" value="1"/>
</dbReference>
<dbReference type="GO" id="GO:0006635">
    <property type="term" value="P:fatty acid beta-oxidation"/>
    <property type="evidence" value="ECO:0007669"/>
    <property type="project" value="UniProtKB-UniPathway"/>
</dbReference>
<dbReference type="PANTHER" id="PTHR43149">
    <property type="entry name" value="ENOYL-COA HYDRATASE"/>
    <property type="match status" value="1"/>
</dbReference>
<evidence type="ECO:0000313" key="4">
    <source>
        <dbReference type="Proteomes" id="UP000183994"/>
    </source>
</evidence>